<evidence type="ECO:0000256" key="4">
    <source>
        <dbReference type="ARBA" id="ARBA00023139"/>
    </source>
</evidence>
<comment type="similarity">
    <text evidence="6">Belongs to the nlpA lipoprotein family.</text>
</comment>
<dbReference type="PROSITE" id="PS51257">
    <property type="entry name" value="PROKAR_LIPOPROTEIN"/>
    <property type="match status" value="1"/>
</dbReference>
<keyword evidence="4" id="KW-0564">Palmitate</keyword>
<comment type="subcellular location">
    <subcellularLocation>
        <location evidence="1">Membrane</location>
        <topology evidence="1">Lipid-anchor</topology>
    </subcellularLocation>
</comment>
<dbReference type="Gene3D" id="3.40.190.10">
    <property type="entry name" value="Periplasmic binding protein-like II"/>
    <property type="match status" value="2"/>
</dbReference>
<dbReference type="PANTHER" id="PTHR30429:SF0">
    <property type="entry name" value="METHIONINE-BINDING LIPOPROTEIN METQ"/>
    <property type="match status" value="1"/>
</dbReference>
<dbReference type="Pfam" id="PF03180">
    <property type="entry name" value="Lipoprotein_9"/>
    <property type="match status" value="1"/>
</dbReference>
<keyword evidence="9" id="KW-1185">Reference proteome</keyword>
<dbReference type="Proteomes" id="UP000093514">
    <property type="component" value="Unassembled WGS sequence"/>
</dbReference>
<dbReference type="PANTHER" id="PTHR30429">
    <property type="entry name" value="D-METHIONINE-BINDING LIPOPROTEIN METQ"/>
    <property type="match status" value="1"/>
</dbReference>
<evidence type="ECO:0000256" key="3">
    <source>
        <dbReference type="ARBA" id="ARBA00023136"/>
    </source>
</evidence>
<accession>A0A1C0ABC9</accession>
<dbReference type="AlphaFoldDB" id="A0A1C0ABC9"/>
<evidence type="ECO:0000313" key="9">
    <source>
        <dbReference type="Proteomes" id="UP000093514"/>
    </source>
</evidence>
<dbReference type="OrthoDB" id="9812878at2"/>
<evidence type="ECO:0000256" key="7">
    <source>
        <dbReference type="PIRSR" id="PIRSR002854-1"/>
    </source>
</evidence>
<dbReference type="EMBL" id="LWDV01000007">
    <property type="protein sequence ID" value="OCL27689.1"/>
    <property type="molecule type" value="Genomic_DNA"/>
</dbReference>
<organism evidence="8 9">
    <name type="scientific">Orenia metallireducens</name>
    <dbReference type="NCBI Taxonomy" id="1413210"/>
    <lineage>
        <taxon>Bacteria</taxon>
        <taxon>Bacillati</taxon>
        <taxon>Bacillota</taxon>
        <taxon>Clostridia</taxon>
        <taxon>Halanaerobiales</taxon>
        <taxon>Halobacteroidaceae</taxon>
        <taxon>Orenia</taxon>
    </lineage>
</organism>
<gene>
    <name evidence="8" type="ORF">U472_03815</name>
</gene>
<dbReference type="GO" id="GO:0016020">
    <property type="term" value="C:membrane"/>
    <property type="evidence" value="ECO:0007669"/>
    <property type="project" value="UniProtKB-SubCell"/>
</dbReference>
<feature type="lipid moiety-binding region" description="S-diacylglycerol cysteine" evidence="7">
    <location>
        <position position="21"/>
    </location>
</feature>
<protein>
    <recommendedName>
        <fullName evidence="6">Lipoprotein</fullName>
    </recommendedName>
</protein>
<dbReference type="PIRSF" id="PIRSF002854">
    <property type="entry name" value="MetQ"/>
    <property type="match status" value="1"/>
</dbReference>
<proteinExistence type="inferred from homology"/>
<sequence length="271" mass="29430">MKRNLLILISVLLVGLLVVGCGGSKEASVKADKIVVGATPVPHAEILNDVVKELLEKEGITLEIKEFTDYVTPNLALADGSIDANFFQHVPYLSNFAEKRGLDLVSIAKVHVEPIGLYSKEISKFEELKDGSVIAIPSDATNEGRALLLLESKGLIKLSEQAGLTATPVDIVENPKNLEFKELEAAQLPRVLKDVTAAIINTNYALEADLVPTKDALIIEGSESPYANILAVRTEDKDDKTLQKLVEALNSPEVKQYIEDKYKGAIVPAFN</sequence>
<dbReference type="CDD" id="cd13597">
    <property type="entry name" value="PBP2_lipoprotein_Tp32"/>
    <property type="match status" value="1"/>
</dbReference>
<evidence type="ECO:0000256" key="6">
    <source>
        <dbReference type="PIRNR" id="PIRNR002854"/>
    </source>
</evidence>
<reference evidence="9" key="1">
    <citation type="submission" date="2016-07" db="EMBL/GenBank/DDBJ databases">
        <authorList>
            <person name="Florea S."/>
            <person name="Webb J.S."/>
            <person name="Jaromczyk J."/>
            <person name="Schardl C.L."/>
        </authorList>
    </citation>
    <scope>NUCLEOTIDE SEQUENCE [LARGE SCALE GENOMIC DNA]</scope>
    <source>
        <strain evidence="9">Z6</strain>
    </source>
</reference>
<keyword evidence="3" id="KW-0472">Membrane</keyword>
<dbReference type="SUPFAM" id="SSF53850">
    <property type="entry name" value="Periplasmic binding protein-like II"/>
    <property type="match status" value="1"/>
</dbReference>
<keyword evidence="2" id="KW-0732">Signal</keyword>
<dbReference type="InterPro" id="IPR004872">
    <property type="entry name" value="Lipoprotein_NlpA"/>
</dbReference>
<name>A0A1C0ABC9_9FIRM</name>
<evidence type="ECO:0000313" key="8">
    <source>
        <dbReference type="EMBL" id="OCL27689.1"/>
    </source>
</evidence>
<dbReference type="RefSeq" id="WP_068715684.1">
    <property type="nucleotide sequence ID" value="NZ_LWDV01000007.1"/>
</dbReference>
<evidence type="ECO:0000256" key="5">
    <source>
        <dbReference type="ARBA" id="ARBA00023288"/>
    </source>
</evidence>
<reference evidence="8 9" key="2">
    <citation type="submission" date="2016-08" db="EMBL/GenBank/DDBJ databases">
        <title>Orenia metallireducens sp. nov. strain Z6, a Novel Metal-reducing Firmicute from the Deep Subsurface.</title>
        <authorList>
            <person name="Maxim B.I."/>
            <person name="Kenneth K."/>
            <person name="Flynn T.M."/>
            <person name="Oloughlin E.J."/>
            <person name="Locke R.A."/>
            <person name="Weber J.R."/>
            <person name="Egan S.M."/>
            <person name="Mackie R.I."/>
            <person name="Cann I.K."/>
        </authorList>
    </citation>
    <scope>NUCLEOTIDE SEQUENCE [LARGE SCALE GENOMIC DNA]</scope>
    <source>
        <strain evidence="8 9">Z6</strain>
    </source>
</reference>
<evidence type="ECO:0000256" key="2">
    <source>
        <dbReference type="ARBA" id="ARBA00022729"/>
    </source>
</evidence>
<keyword evidence="5 6" id="KW-0449">Lipoprotein</keyword>
<evidence type="ECO:0000256" key="1">
    <source>
        <dbReference type="ARBA" id="ARBA00004635"/>
    </source>
</evidence>
<comment type="caution">
    <text evidence="8">The sequence shown here is derived from an EMBL/GenBank/DDBJ whole genome shotgun (WGS) entry which is preliminary data.</text>
</comment>